<evidence type="ECO:0000256" key="5">
    <source>
        <dbReference type="ARBA" id="ARBA00022448"/>
    </source>
</evidence>
<evidence type="ECO:0000256" key="16">
    <source>
        <dbReference type="ARBA" id="ARBA00046528"/>
    </source>
</evidence>
<reference evidence="18" key="2">
    <citation type="submission" date="2023-05" db="EMBL/GenBank/DDBJ databases">
        <authorList>
            <consortium name="Lawrence Berkeley National Laboratory"/>
            <person name="Steindorff A."/>
            <person name="Hensen N."/>
            <person name="Bonometti L."/>
            <person name="Westerberg I."/>
            <person name="Brannstrom I.O."/>
            <person name="Guillou S."/>
            <person name="Cros-Aarteil S."/>
            <person name="Calhoun S."/>
            <person name="Haridas S."/>
            <person name="Kuo A."/>
            <person name="Mondo S."/>
            <person name="Pangilinan J."/>
            <person name="Riley R."/>
            <person name="Labutti K."/>
            <person name="Andreopoulos B."/>
            <person name="Lipzen A."/>
            <person name="Chen C."/>
            <person name="Yanf M."/>
            <person name="Daum C."/>
            <person name="Ng V."/>
            <person name="Clum A."/>
            <person name="Ohm R."/>
            <person name="Martin F."/>
            <person name="Silar P."/>
            <person name="Natvig D."/>
            <person name="Lalanne C."/>
            <person name="Gautier V."/>
            <person name="Ament-Velasquez S.L."/>
            <person name="Kruys A."/>
            <person name="Hutchinson M.I."/>
            <person name="Powell A.J."/>
            <person name="Barry K."/>
            <person name="Miller A.N."/>
            <person name="Grigoriev I.V."/>
            <person name="Debuchy R."/>
            <person name="Gladieux P."/>
            <person name="Thoren M.H."/>
            <person name="Johannesson H."/>
        </authorList>
    </citation>
    <scope>NUCLEOTIDE SEQUENCE</scope>
    <source>
        <strain evidence="18">CBS 123565</strain>
    </source>
</reference>
<dbReference type="EMBL" id="MU853429">
    <property type="protein sequence ID" value="KAK4131004.1"/>
    <property type="molecule type" value="Genomic_DNA"/>
</dbReference>
<proteinExistence type="inferred from homology"/>
<dbReference type="AlphaFoldDB" id="A0AAN6ZB66"/>
<name>A0AAN6ZB66_9PEZI</name>
<evidence type="ECO:0000256" key="14">
    <source>
        <dbReference type="ARBA" id="ARBA00030753"/>
    </source>
</evidence>
<protein>
    <recommendedName>
        <fullName evidence="4">NADH dehydrogenase [ubiquinone] 1 beta subcomplex subunit 11, mitochondrial</fullName>
    </recommendedName>
    <alternativeName>
        <fullName evidence="15">Complex I-ESSS</fullName>
    </alternativeName>
    <alternativeName>
        <fullName evidence="14">NADH-ubiquinone oxidoreductase ESSS subunit</fullName>
    </alternativeName>
</protein>
<reference evidence="18" key="1">
    <citation type="journal article" date="2023" name="Mol. Phylogenet. Evol.">
        <title>Genome-scale phylogeny and comparative genomics of the fungal order Sordariales.</title>
        <authorList>
            <person name="Hensen N."/>
            <person name="Bonometti L."/>
            <person name="Westerberg I."/>
            <person name="Brannstrom I.O."/>
            <person name="Guillou S."/>
            <person name="Cros-Aarteil S."/>
            <person name="Calhoun S."/>
            <person name="Haridas S."/>
            <person name="Kuo A."/>
            <person name="Mondo S."/>
            <person name="Pangilinan J."/>
            <person name="Riley R."/>
            <person name="LaButti K."/>
            <person name="Andreopoulos B."/>
            <person name="Lipzen A."/>
            <person name="Chen C."/>
            <person name="Yan M."/>
            <person name="Daum C."/>
            <person name="Ng V."/>
            <person name="Clum A."/>
            <person name="Steindorff A."/>
            <person name="Ohm R.A."/>
            <person name="Martin F."/>
            <person name="Silar P."/>
            <person name="Natvig D.O."/>
            <person name="Lalanne C."/>
            <person name="Gautier V."/>
            <person name="Ament-Velasquez S.L."/>
            <person name="Kruys A."/>
            <person name="Hutchinson M.I."/>
            <person name="Powell A.J."/>
            <person name="Barry K."/>
            <person name="Miller A.N."/>
            <person name="Grigoriev I.V."/>
            <person name="Debuchy R."/>
            <person name="Gladieux P."/>
            <person name="Hiltunen Thoren M."/>
            <person name="Johannesson H."/>
        </authorList>
    </citation>
    <scope>NUCLEOTIDE SEQUENCE</scope>
    <source>
        <strain evidence="18">CBS 123565</strain>
    </source>
</reference>
<keyword evidence="6" id="KW-0679">Respiratory chain</keyword>
<evidence type="ECO:0000256" key="15">
    <source>
        <dbReference type="ARBA" id="ARBA00031387"/>
    </source>
</evidence>
<keyword evidence="7 17" id="KW-0812">Transmembrane</keyword>
<keyword evidence="10" id="KW-0249">Electron transport</keyword>
<accession>A0AAN6ZB66</accession>
<evidence type="ECO:0000256" key="13">
    <source>
        <dbReference type="ARBA" id="ARBA00023136"/>
    </source>
</evidence>
<dbReference type="InterPro" id="IPR019329">
    <property type="entry name" value="NADH_UbQ_OxRdtase_ESSS_su"/>
</dbReference>
<evidence type="ECO:0000256" key="2">
    <source>
        <dbReference type="ARBA" id="ARBA00004434"/>
    </source>
</evidence>
<keyword evidence="19" id="KW-1185">Reference proteome</keyword>
<comment type="similarity">
    <text evidence="3">Belongs to the complex I NDUFB11 subunit family.</text>
</comment>
<dbReference type="GO" id="GO:0005743">
    <property type="term" value="C:mitochondrial inner membrane"/>
    <property type="evidence" value="ECO:0007669"/>
    <property type="project" value="UniProtKB-SubCell"/>
</dbReference>
<keyword evidence="9" id="KW-0809">Transit peptide</keyword>
<sequence>MPALLLPRAASSAAAASRSLPSLSALSAPARTVARAPHRLFSGSARRAAGGGMHYDPPTGWLWGVRPGEKYVNEGWEGPFFYGFWGSIVVFMVAYAFKPDTSIQTWALEEARRRLEIEGILEDPEKK</sequence>
<keyword evidence="11 17" id="KW-1133">Transmembrane helix</keyword>
<evidence type="ECO:0000256" key="4">
    <source>
        <dbReference type="ARBA" id="ARBA00018632"/>
    </source>
</evidence>
<comment type="function">
    <text evidence="1">Accessory subunit of the mitochondrial membrane respiratory chain NADH dehydrogenase (Complex I), that is believed not to be involved in catalysis. Complex I functions in the transfer of electrons from NADH to the respiratory chain. The immediate electron acceptor for the enzyme is believed to be ubiquinone.</text>
</comment>
<dbReference type="PANTHER" id="PTHR40637">
    <property type="entry name" value="ESSS SUBUNIT OF NADH:UBIQUINONE OXIDOREDUCTASE (COMPLEX I) PROTEIN"/>
    <property type="match status" value="1"/>
</dbReference>
<evidence type="ECO:0000256" key="12">
    <source>
        <dbReference type="ARBA" id="ARBA00023128"/>
    </source>
</evidence>
<comment type="caution">
    <text evidence="18">The sequence shown here is derived from an EMBL/GenBank/DDBJ whole genome shotgun (WGS) entry which is preliminary data.</text>
</comment>
<evidence type="ECO:0000256" key="8">
    <source>
        <dbReference type="ARBA" id="ARBA00022792"/>
    </source>
</evidence>
<keyword evidence="5" id="KW-0813">Transport</keyword>
<evidence type="ECO:0000256" key="11">
    <source>
        <dbReference type="ARBA" id="ARBA00022989"/>
    </source>
</evidence>
<evidence type="ECO:0000313" key="18">
    <source>
        <dbReference type="EMBL" id="KAK4131004.1"/>
    </source>
</evidence>
<dbReference type="Proteomes" id="UP001304895">
    <property type="component" value="Unassembled WGS sequence"/>
</dbReference>
<evidence type="ECO:0000256" key="17">
    <source>
        <dbReference type="SAM" id="Phobius"/>
    </source>
</evidence>
<keyword evidence="13 17" id="KW-0472">Membrane</keyword>
<comment type="subunit">
    <text evidence="16">Complex I is composed of 45 different subunits. Interacts with BCAP31.</text>
</comment>
<evidence type="ECO:0000313" key="19">
    <source>
        <dbReference type="Proteomes" id="UP001304895"/>
    </source>
</evidence>
<keyword evidence="12" id="KW-0496">Mitochondrion</keyword>
<evidence type="ECO:0000256" key="9">
    <source>
        <dbReference type="ARBA" id="ARBA00022946"/>
    </source>
</evidence>
<evidence type="ECO:0000256" key="6">
    <source>
        <dbReference type="ARBA" id="ARBA00022660"/>
    </source>
</evidence>
<keyword evidence="8" id="KW-0999">Mitochondrion inner membrane</keyword>
<comment type="subcellular location">
    <subcellularLocation>
        <location evidence="2">Mitochondrion inner membrane</location>
        <topology evidence="2">Single-pass membrane protein</topology>
    </subcellularLocation>
</comment>
<feature type="transmembrane region" description="Helical" evidence="17">
    <location>
        <begin position="80"/>
        <end position="97"/>
    </location>
</feature>
<evidence type="ECO:0000256" key="7">
    <source>
        <dbReference type="ARBA" id="ARBA00022692"/>
    </source>
</evidence>
<gene>
    <name evidence="18" type="ORF">BT67DRAFT_389542</name>
</gene>
<dbReference type="PANTHER" id="PTHR40637:SF1">
    <property type="entry name" value="ESSS SUBUNIT OF NADH:UBIQUINONE OXIDOREDUCTASE (COMPLEX I) PROTEIN"/>
    <property type="match status" value="1"/>
</dbReference>
<organism evidence="18 19">
    <name type="scientific">Trichocladium antarcticum</name>
    <dbReference type="NCBI Taxonomy" id="1450529"/>
    <lineage>
        <taxon>Eukaryota</taxon>
        <taxon>Fungi</taxon>
        <taxon>Dikarya</taxon>
        <taxon>Ascomycota</taxon>
        <taxon>Pezizomycotina</taxon>
        <taxon>Sordariomycetes</taxon>
        <taxon>Sordariomycetidae</taxon>
        <taxon>Sordariales</taxon>
        <taxon>Chaetomiaceae</taxon>
        <taxon>Trichocladium</taxon>
    </lineage>
</organism>
<evidence type="ECO:0000256" key="3">
    <source>
        <dbReference type="ARBA" id="ARBA00008915"/>
    </source>
</evidence>
<evidence type="ECO:0000256" key="10">
    <source>
        <dbReference type="ARBA" id="ARBA00022982"/>
    </source>
</evidence>
<evidence type="ECO:0000256" key="1">
    <source>
        <dbReference type="ARBA" id="ARBA00003195"/>
    </source>
</evidence>
<dbReference type="Pfam" id="PF10183">
    <property type="entry name" value="ESSS"/>
    <property type="match status" value="1"/>
</dbReference>